<evidence type="ECO:0000256" key="1">
    <source>
        <dbReference type="ARBA" id="ARBA00004236"/>
    </source>
</evidence>
<dbReference type="InterPro" id="IPR016054">
    <property type="entry name" value="LY6_UPA_recep-like"/>
</dbReference>
<reference evidence="10 11" key="1">
    <citation type="submission" date="2022-05" db="EMBL/GenBank/DDBJ databases">
        <authorList>
            <consortium name="Genoscope - CEA"/>
            <person name="William W."/>
        </authorList>
    </citation>
    <scope>NUCLEOTIDE SEQUENCE [LARGE SCALE GENOMIC DNA]</scope>
</reference>
<evidence type="ECO:0000256" key="3">
    <source>
        <dbReference type="ARBA" id="ARBA00022729"/>
    </source>
</evidence>
<keyword evidence="4 7" id="KW-0472">Membrane</keyword>
<evidence type="ECO:0000256" key="2">
    <source>
        <dbReference type="ARBA" id="ARBA00022475"/>
    </source>
</evidence>
<dbReference type="EMBL" id="CALNXI010000188">
    <property type="protein sequence ID" value="CAH3021594.1"/>
    <property type="molecule type" value="Genomic_DNA"/>
</dbReference>
<evidence type="ECO:0000313" key="11">
    <source>
        <dbReference type="Proteomes" id="UP001159427"/>
    </source>
</evidence>
<dbReference type="PANTHER" id="PTHR10036:SF3">
    <property type="entry name" value="PROTEIN SLEEPLESS-RELATED"/>
    <property type="match status" value="1"/>
</dbReference>
<evidence type="ECO:0000256" key="5">
    <source>
        <dbReference type="ARBA" id="ARBA00023157"/>
    </source>
</evidence>
<keyword evidence="5" id="KW-1015">Disulfide bond</keyword>
<dbReference type="Pfam" id="PF00087">
    <property type="entry name" value="Toxin_TOLIP"/>
    <property type="match status" value="1"/>
</dbReference>
<keyword evidence="2" id="KW-1003">Cell membrane</keyword>
<keyword evidence="11" id="KW-1185">Reference proteome</keyword>
<gene>
    <name evidence="10" type="ORF">PEVE_00012019</name>
</gene>
<feature type="transmembrane region" description="Helical" evidence="7">
    <location>
        <begin position="106"/>
        <end position="125"/>
    </location>
</feature>
<dbReference type="SMART" id="SM00134">
    <property type="entry name" value="LU"/>
    <property type="match status" value="1"/>
</dbReference>
<name>A0ABN8M037_9CNID</name>
<evidence type="ECO:0000259" key="9">
    <source>
        <dbReference type="SMART" id="SM00134"/>
    </source>
</evidence>
<evidence type="ECO:0000256" key="4">
    <source>
        <dbReference type="ARBA" id="ARBA00023136"/>
    </source>
</evidence>
<keyword evidence="6" id="KW-0325">Glycoprotein</keyword>
<evidence type="ECO:0000313" key="10">
    <source>
        <dbReference type="EMBL" id="CAH3021594.1"/>
    </source>
</evidence>
<feature type="chain" id="PRO_5047007314" description="UPAR/Ly6 domain-containing protein" evidence="8">
    <location>
        <begin position="19"/>
        <end position="126"/>
    </location>
</feature>
<comment type="subcellular location">
    <subcellularLocation>
        <location evidence="1">Cell membrane</location>
    </subcellularLocation>
</comment>
<dbReference type="PANTHER" id="PTHR10036">
    <property type="entry name" value="CD59 GLYCOPROTEIN"/>
    <property type="match status" value="1"/>
</dbReference>
<feature type="domain" description="UPAR/Ly6" evidence="9">
    <location>
        <begin position="19"/>
        <end position="112"/>
    </location>
</feature>
<proteinExistence type="predicted"/>
<dbReference type="InterPro" id="IPR035076">
    <property type="entry name" value="Toxin/TOLIP"/>
</dbReference>
<accession>A0ABN8M037</accession>
<dbReference type="SUPFAM" id="SSF57302">
    <property type="entry name" value="Snake toxin-like"/>
    <property type="match status" value="1"/>
</dbReference>
<comment type="caution">
    <text evidence="10">The sequence shown here is derived from an EMBL/GenBank/DDBJ whole genome shotgun (WGS) entry which is preliminary data.</text>
</comment>
<dbReference type="Gene3D" id="2.10.60.10">
    <property type="entry name" value="CD59"/>
    <property type="match status" value="1"/>
</dbReference>
<dbReference type="InterPro" id="IPR045860">
    <property type="entry name" value="Snake_toxin-like_sf"/>
</dbReference>
<evidence type="ECO:0000256" key="8">
    <source>
        <dbReference type="SAM" id="SignalP"/>
    </source>
</evidence>
<evidence type="ECO:0000256" key="6">
    <source>
        <dbReference type="ARBA" id="ARBA00023180"/>
    </source>
</evidence>
<organism evidence="10 11">
    <name type="scientific">Porites evermanni</name>
    <dbReference type="NCBI Taxonomy" id="104178"/>
    <lineage>
        <taxon>Eukaryota</taxon>
        <taxon>Metazoa</taxon>
        <taxon>Cnidaria</taxon>
        <taxon>Anthozoa</taxon>
        <taxon>Hexacorallia</taxon>
        <taxon>Scleractinia</taxon>
        <taxon>Fungiina</taxon>
        <taxon>Poritidae</taxon>
        <taxon>Porites</taxon>
    </lineage>
</organism>
<keyword evidence="7" id="KW-1133">Transmembrane helix</keyword>
<sequence length="126" mass="13376">MKILLACVFLLCISGGYGLKCYKCASAKSWDDCEKNKEEMTCTSGYDSCGKIYFDGKVAGTGVEGYGKSCAIKSGCNKDLCKAMQAGIAIDKCEVNCCQGDLCNGAKVPLVSAFLILACALLAFFR</sequence>
<keyword evidence="3 8" id="KW-0732">Signal</keyword>
<evidence type="ECO:0000256" key="7">
    <source>
        <dbReference type="SAM" id="Phobius"/>
    </source>
</evidence>
<feature type="signal peptide" evidence="8">
    <location>
        <begin position="1"/>
        <end position="18"/>
    </location>
</feature>
<protein>
    <recommendedName>
        <fullName evidence="9">UPAR/Ly6 domain-containing protein</fullName>
    </recommendedName>
</protein>
<dbReference type="Proteomes" id="UP001159427">
    <property type="component" value="Unassembled WGS sequence"/>
</dbReference>
<keyword evidence="7" id="KW-0812">Transmembrane</keyword>